<gene>
    <name evidence="1" type="ORF">HanXRQr2_Chr14g0624901</name>
</gene>
<evidence type="ECO:0000313" key="2">
    <source>
        <dbReference type="Proteomes" id="UP000215914"/>
    </source>
</evidence>
<dbReference type="Gramene" id="mRNA:HanXRQr2_Chr14g0624901">
    <property type="protein sequence ID" value="CDS:HanXRQr2_Chr14g0624901.1"/>
    <property type="gene ID" value="HanXRQr2_Chr14g0624901"/>
</dbReference>
<keyword evidence="2" id="KW-1185">Reference proteome</keyword>
<dbReference type="Proteomes" id="UP000215914">
    <property type="component" value="Unassembled WGS sequence"/>
</dbReference>
<name>A0A9K3E5Q6_HELAN</name>
<comment type="caution">
    <text evidence="1">The sequence shown here is derived from an EMBL/GenBank/DDBJ whole genome shotgun (WGS) entry which is preliminary data.</text>
</comment>
<dbReference type="EMBL" id="MNCJ02000329">
    <property type="protein sequence ID" value="KAF5767490.1"/>
    <property type="molecule type" value="Genomic_DNA"/>
</dbReference>
<sequence length="56" mass="6688">MLQHVDRHLAFLSTLFVFLLFFFTLRKSENLTISMKTTPFILIIYIHSPNKQFSKI</sequence>
<reference evidence="1" key="1">
    <citation type="journal article" date="2017" name="Nature">
        <title>The sunflower genome provides insights into oil metabolism, flowering and Asterid evolution.</title>
        <authorList>
            <person name="Badouin H."/>
            <person name="Gouzy J."/>
            <person name="Grassa C.J."/>
            <person name="Murat F."/>
            <person name="Staton S.E."/>
            <person name="Cottret L."/>
            <person name="Lelandais-Briere C."/>
            <person name="Owens G.L."/>
            <person name="Carrere S."/>
            <person name="Mayjonade B."/>
            <person name="Legrand L."/>
            <person name="Gill N."/>
            <person name="Kane N.C."/>
            <person name="Bowers J.E."/>
            <person name="Hubner S."/>
            <person name="Bellec A."/>
            <person name="Berard A."/>
            <person name="Berges H."/>
            <person name="Blanchet N."/>
            <person name="Boniface M.C."/>
            <person name="Brunel D."/>
            <person name="Catrice O."/>
            <person name="Chaidir N."/>
            <person name="Claudel C."/>
            <person name="Donnadieu C."/>
            <person name="Faraut T."/>
            <person name="Fievet G."/>
            <person name="Helmstetter N."/>
            <person name="King M."/>
            <person name="Knapp S.J."/>
            <person name="Lai Z."/>
            <person name="Le Paslier M.C."/>
            <person name="Lippi Y."/>
            <person name="Lorenzon L."/>
            <person name="Mandel J.R."/>
            <person name="Marage G."/>
            <person name="Marchand G."/>
            <person name="Marquand E."/>
            <person name="Bret-Mestries E."/>
            <person name="Morien E."/>
            <person name="Nambeesan S."/>
            <person name="Nguyen T."/>
            <person name="Pegot-Espagnet P."/>
            <person name="Pouilly N."/>
            <person name="Raftis F."/>
            <person name="Sallet E."/>
            <person name="Schiex T."/>
            <person name="Thomas J."/>
            <person name="Vandecasteele C."/>
            <person name="Vares D."/>
            <person name="Vear F."/>
            <person name="Vautrin S."/>
            <person name="Crespi M."/>
            <person name="Mangin B."/>
            <person name="Burke J.M."/>
            <person name="Salse J."/>
            <person name="Munos S."/>
            <person name="Vincourt P."/>
            <person name="Rieseberg L.H."/>
            <person name="Langlade N.B."/>
        </authorList>
    </citation>
    <scope>NUCLEOTIDE SEQUENCE</scope>
    <source>
        <tissue evidence="1">Leaves</tissue>
    </source>
</reference>
<proteinExistence type="predicted"/>
<dbReference type="AlphaFoldDB" id="A0A9K3E5Q6"/>
<accession>A0A9K3E5Q6</accession>
<protein>
    <submittedName>
        <fullName evidence="1">Uncharacterized protein</fullName>
    </submittedName>
</protein>
<reference evidence="1" key="2">
    <citation type="submission" date="2020-06" db="EMBL/GenBank/DDBJ databases">
        <title>Helianthus annuus Genome sequencing and assembly Release 2.</title>
        <authorList>
            <person name="Gouzy J."/>
            <person name="Langlade N."/>
            <person name="Munos S."/>
        </authorList>
    </citation>
    <scope>NUCLEOTIDE SEQUENCE</scope>
    <source>
        <tissue evidence="1">Leaves</tissue>
    </source>
</reference>
<organism evidence="1 2">
    <name type="scientific">Helianthus annuus</name>
    <name type="common">Common sunflower</name>
    <dbReference type="NCBI Taxonomy" id="4232"/>
    <lineage>
        <taxon>Eukaryota</taxon>
        <taxon>Viridiplantae</taxon>
        <taxon>Streptophyta</taxon>
        <taxon>Embryophyta</taxon>
        <taxon>Tracheophyta</taxon>
        <taxon>Spermatophyta</taxon>
        <taxon>Magnoliopsida</taxon>
        <taxon>eudicotyledons</taxon>
        <taxon>Gunneridae</taxon>
        <taxon>Pentapetalae</taxon>
        <taxon>asterids</taxon>
        <taxon>campanulids</taxon>
        <taxon>Asterales</taxon>
        <taxon>Asteraceae</taxon>
        <taxon>Asteroideae</taxon>
        <taxon>Heliantheae alliance</taxon>
        <taxon>Heliantheae</taxon>
        <taxon>Helianthus</taxon>
    </lineage>
</organism>
<evidence type="ECO:0000313" key="1">
    <source>
        <dbReference type="EMBL" id="KAF5767490.1"/>
    </source>
</evidence>